<dbReference type="Gene3D" id="2.30.42.10">
    <property type="match status" value="1"/>
</dbReference>
<dbReference type="GO" id="GO:0043197">
    <property type="term" value="C:dendritic spine"/>
    <property type="evidence" value="ECO:0007669"/>
    <property type="project" value="TreeGrafter"/>
</dbReference>
<proteinExistence type="predicted"/>
<dbReference type="InParanoid" id="A0A1V9XLZ1"/>
<accession>A0A1V9XLZ1</accession>
<feature type="compositionally biased region" description="Polar residues" evidence="1">
    <location>
        <begin position="584"/>
        <end position="594"/>
    </location>
</feature>
<dbReference type="AlphaFoldDB" id="A0A1V9XLZ1"/>
<evidence type="ECO:0000256" key="1">
    <source>
        <dbReference type="SAM" id="MobiDB-lite"/>
    </source>
</evidence>
<dbReference type="InterPro" id="IPR036034">
    <property type="entry name" value="PDZ_sf"/>
</dbReference>
<dbReference type="GO" id="GO:0030160">
    <property type="term" value="F:synaptic receptor adaptor activity"/>
    <property type="evidence" value="ECO:0007669"/>
    <property type="project" value="TreeGrafter"/>
</dbReference>
<feature type="compositionally biased region" description="Low complexity" evidence="1">
    <location>
        <begin position="369"/>
        <end position="381"/>
    </location>
</feature>
<reference evidence="3 4" key="1">
    <citation type="journal article" date="2017" name="Gigascience">
        <title>Draft genome of the honey bee ectoparasitic mite, Tropilaelaps mercedesae, is shaped by the parasitic life history.</title>
        <authorList>
            <person name="Dong X."/>
            <person name="Armstrong S.D."/>
            <person name="Xia D."/>
            <person name="Makepeace B.L."/>
            <person name="Darby A.C."/>
            <person name="Kadowaki T."/>
        </authorList>
    </citation>
    <scope>NUCLEOTIDE SEQUENCE [LARGE SCALE GENOMIC DNA]</scope>
    <source>
        <strain evidence="3">Wuxi-XJTLU</strain>
    </source>
</reference>
<feature type="compositionally biased region" description="Basic and acidic residues" evidence="1">
    <location>
        <begin position="295"/>
        <end position="312"/>
    </location>
</feature>
<dbReference type="GO" id="GO:0014069">
    <property type="term" value="C:postsynaptic density"/>
    <property type="evidence" value="ECO:0007669"/>
    <property type="project" value="TreeGrafter"/>
</dbReference>
<dbReference type="Proteomes" id="UP000192247">
    <property type="component" value="Unassembled WGS sequence"/>
</dbReference>
<dbReference type="GO" id="GO:0035255">
    <property type="term" value="F:ionotropic glutamate receptor binding"/>
    <property type="evidence" value="ECO:0007669"/>
    <property type="project" value="TreeGrafter"/>
</dbReference>
<dbReference type="InterPro" id="IPR051569">
    <property type="entry name" value="SHANK"/>
</dbReference>
<dbReference type="PROSITE" id="PS50106">
    <property type="entry name" value="PDZ"/>
    <property type="match status" value="1"/>
</dbReference>
<gene>
    <name evidence="3" type="ORF">BIW11_09002</name>
</gene>
<evidence type="ECO:0000313" key="4">
    <source>
        <dbReference type="Proteomes" id="UP000192247"/>
    </source>
</evidence>
<feature type="compositionally biased region" description="Pro residues" evidence="1">
    <location>
        <begin position="354"/>
        <end position="368"/>
    </location>
</feature>
<feature type="region of interest" description="Disordered" evidence="1">
    <location>
        <begin position="293"/>
        <end position="312"/>
    </location>
</feature>
<evidence type="ECO:0000259" key="2">
    <source>
        <dbReference type="PROSITE" id="PS50106"/>
    </source>
</evidence>
<feature type="compositionally biased region" description="Polar residues" evidence="1">
    <location>
        <begin position="432"/>
        <end position="448"/>
    </location>
</feature>
<dbReference type="GO" id="GO:0045211">
    <property type="term" value="C:postsynaptic membrane"/>
    <property type="evidence" value="ECO:0007669"/>
    <property type="project" value="TreeGrafter"/>
</dbReference>
<dbReference type="InterPro" id="IPR001478">
    <property type="entry name" value="PDZ"/>
</dbReference>
<feature type="compositionally biased region" description="Basic residues" evidence="1">
    <location>
        <begin position="505"/>
        <end position="521"/>
    </location>
</feature>
<dbReference type="OrthoDB" id="445896at2759"/>
<dbReference type="PANTHER" id="PTHR24135">
    <property type="entry name" value="SH3 AND MULTIPLE ANKYRIN REPEAT DOMAINS PROTEIN"/>
    <property type="match status" value="1"/>
</dbReference>
<name>A0A1V9XLZ1_9ACAR</name>
<dbReference type="PANTHER" id="PTHR24135:SF28">
    <property type="entry name" value="LD13733P"/>
    <property type="match status" value="1"/>
</dbReference>
<dbReference type="EMBL" id="MNPL01007845">
    <property type="protein sequence ID" value="OQR74530.1"/>
    <property type="molecule type" value="Genomic_DNA"/>
</dbReference>
<feature type="region of interest" description="Disordered" evidence="1">
    <location>
        <begin position="83"/>
        <end position="153"/>
    </location>
</feature>
<dbReference type="SMART" id="SM00228">
    <property type="entry name" value="PDZ"/>
    <property type="match status" value="1"/>
</dbReference>
<feature type="compositionally biased region" description="Gly residues" evidence="1">
    <location>
        <begin position="112"/>
        <end position="136"/>
    </location>
</feature>
<protein>
    <recommendedName>
        <fullName evidence="2">PDZ domain-containing protein</fullName>
    </recommendedName>
</protein>
<evidence type="ECO:0000313" key="3">
    <source>
        <dbReference type="EMBL" id="OQR74530.1"/>
    </source>
</evidence>
<sequence>MSDNWPSLQYLDDVDKGGVADMAGLKRGDFLLEINGQDVSQASHETVVNIIRQSGDLVAMTVVSAVAGDAGSQANYRQCATLPSKLSKKGRSVSAPAPPKRDPKTTLTLGPKSGGHGGPPGHAVGHGLGLGPGNGLGPTIDPSQTLAGPDSAVSFAQQQQQLLAQHQALQQQAQARQAGHQQGSTVQQVHYEDDRMCMSTIEDGNKLASIRSRPSSRRMTSAELEEFFTRQSQQNLKHKQQQQPFDEDARRCATIARFPKSGDGTRGAGDIKPASAEEEEALKALHKNFASVPDLNKDNEASKSRSTSGDDLKDGLLHLRQAELVYSKSSKARHKDDRLIYAETFPLGKKPPAGAGPPPTHPPPPPPGQGQQQQMLQVGGAKPTDYAGLSDVNTDGSAAAPGGVMSSFRPGDSAKLYASPESVMSSVGYRPTGQSQSGQASMAYRSQSVPPPKNRAPGGPESNAAAYKMQVNAGMGSGTRGDESVPGDEAETPPLPPPPAENLPHPRHHHQPLTGHHHHPGHPPFIPDPDYNSSDDDTPKQDLPLPPPPPLPGQASGGAAQIKPPVRSSSIQEQPLPKPPHGTAAQQFNASATGVQIKRQGDKLVLEVNES</sequence>
<comment type="caution">
    <text evidence="3">The sequence shown here is derived from an EMBL/GenBank/DDBJ whole genome shotgun (WGS) entry which is preliminary data.</text>
</comment>
<feature type="region of interest" description="Disordered" evidence="1">
    <location>
        <begin position="343"/>
        <end position="595"/>
    </location>
</feature>
<feature type="domain" description="PDZ" evidence="2">
    <location>
        <begin position="10"/>
        <end position="66"/>
    </location>
</feature>
<organism evidence="3 4">
    <name type="scientific">Tropilaelaps mercedesae</name>
    <dbReference type="NCBI Taxonomy" id="418985"/>
    <lineage>
        <taxon>Eukaryota</taxon>
        <taxon>Metazoa</taxon>
        <taxon>Ecdysozoa</taxon>
        <taxon>Arthropoda</taxon>
        <taxon>Chelicerata</taxon>
        <taxon>Arachnida</taxon>
        <taxon>Acari</taxon>
        <taxon>Parasitiformes</taxon>
        <taxon>Mesostigmata</taxon>
        <taxon>Gamasina</taxon>
        <taxon>Dermanyssoidea</taxon>
        <taxon>Laelapidae</taxon>
        <taxon>Tropilaelaps</taxon>
    </lineage>
</organism>
<keyword evidence="4" id="KW-1185">Reference proteome</keyword>
<dbReference type="STRING" id="418985.A0A1V9XLZ1"/>
<dbReference type="Pfam" id="PF00595">
    <property type="entry name" value="PDZ"/>
    <property type="match status" value="1"/>
</dbReference>
<dbReference type="SUPFAM" id="SSF50156">
    <property type="entry name" value="PDZ domain-like"/>
    <property type="match status" value="1"/>
</dbReference>